<evidence type="ECO:0000256" key="1">
    <source>
        <dbReference type="SAM" id="MobiDB-lite"/>
    </source>
</evidence>
<gene>
    <name evidence="2" type="ORF">S01H4_05543</name>
</gene>
<reference evidence="2" key="1">
    <citation type="journal article" date="2014" name="Front. Microbiol.">
        <title>High frequency of phylogenetically diverse reductive dehalogenase-homologous genes in deep subseafloor sedimentary metagenomes.</title>
        <authorList>
            <person name="Kawai M."/>
            <person name="Futagami T."/>
            <person name="Toyoda A."/>
            <person name="Takaki Y."/>
            <person name="Nishi S."/>
            <person name="Hori S."/>
            <person name="Arai W."/>
            <person name="Tsubouchi T."/>
            <person name="Morono Y."/>
            <person name="Uchiyama I."/>
            <person name="Ito T."/>
            <person name="Fujiyama A."/>
            <person name="Inagaki F."/>
            <person name="Takami H."/>
        </authorList>
    </citation>
    <scope>NUCLEOTIDE SEQUENCE</scope>
    <source>
        <strain evidence="2">Expedition CK06-06</strain>
    </source>
</reference>
<accession>X0ZPM0</accession>
<dbReference type="EMBL" id="BART01001619">
    <property type="protein sequence ID" value="GAG71695.1"/>
    <property type="molecule type" value="Genomic_DNA"/>
</dbReference>
<comment type="caution">
    <text evidence="2">The sequence shown here is derived from an EMBL/GenBank/DDBJ whole genome shotgun (WGS) entry which is preliminary data.</text>
</comment>
<organism evidence="2">
    <name type="scientific">marine sediment metagenome</name>
    <dbReference type="NCBI Taxonomy" id="412755"/>
    <lineage>
        <taxon>unclassified sequences</taxon>
        <taxon>metagenomes</taxon>
        <taxon>ecological metagenomes</taxon>
    </lineage>
</organism>
<protein>
    <submittedName>
        <fullName evidence="2">Uncharacterized protein</fullName>
    </submittedName>
</protein>
<dbReference type="AlphaFoldDB" id="X0ZPM0"/>
<name>X0ZPM0_9ZZZZ</name>
<sequence>MAIKPEWLPEIISISDYGGDWNKYLKVIYRIFKRDFFKSQPKFEKKNVCVLVKPITDGKECGFWHLISEGKIEENRTPDLRRCERINWPKPIIINCNKPEVLIWEVTSKRKGHKDKRVCIWLEKFNYITILGQRNKYFLLLTTYLTDRNHTRRKLKKQYNKYLKKMHKKADVAPEDDTSTPSTHGR</sequence>
<proteinExistence type="predicted"/>
<feature type="region of interest" description="Disordered" evidence="1">
    <location>
        <begin position="166"/>
        <end position="186"/>
    </location>
</feature>
<evidence type="ECO:0000313" key="2">
    <source>
        <dbReference type="EMBL" id="GAG71695.1"/>
    </source>
</evidence>